<keyword evidence="3" id="KW-1185">Reference proteome</keyword>
<gene>
    <name evidence="2" type="ORF">K443DRAFT_126013</name>
</gene>
<evidence type="ECO:0000313" key="2">
    <source>
        <dbReference type="EMBL" id="KIJ92171.1"/>
    </source>
</evidence>
<name>A0A0C9X3B2_9AGAR</name>
<feature type="compositionally biased region" description="Gly residues" evidence="1">
    <location>
        <begin position="182"/>
        <end position="200"/>
    </location>
</feature>
<feature type="region of interest" description="Disordered" evidence="1">
    <location>
        <begin position="108"/>
        <end position="203"/>
    </location>
</feature>
<dbReference type="EMBL" id="KN838930">
    <property type="protein sequence ID" value="KIJ92171.1"/>
    <property type="molecule type" value="Genomic_DNA"/>
</dbReference>
<proteinExistence type="predicted"/>
<dbReference type="Proteomes" id="UP000054477">
    <property type="component" value="Unassembled WGS sequence"/>
</dbReference>
<evidence type="ECO:0000256" key="1">
    <source>
        <dbReference type="SAM" id="MobiDB-lite"/>
    </source>
</evidence>
<reference evidence="2 3" key="1">
    <citation type="submission" date="2014-04" db="EMBL/GenBank/DDBJ databases">
        <authorList>
            <consortium name="DOE Joint Genome Institute"/>
            <person name="Kuo A."/>
            <person name="Kohler A."/>
            <person name="Nagy L.G."/>
            <person name="Floudas D."/>
            <person name="Copeland A."/>
            <person name="Barry K.W."/>
            <person name="Cichocki N."/>
            <person name="Veneault-Fourrey C."/>
            <person name="LaButti K."/>
            <person name="Lindquist E.A."/>
            <person name="Lipzen A."/>
            <person name="Lundell T."/>
            <person name="Morin E."/>
            <person name="Murat C."/>
            <person name="Sun H."/>
            <person name="Tunlid A."/>
            <person name="Henrissat B."/>
            <person name="Grigoriev I.V."/>
            <person name="Hibbett D.S."/>
            <person name="Martin F."/>
            <person name="Nordberg H.P."/>
            <person name="Cantor M.N."/>
            <person name="Hua S.X."/>
        </authorList>
    </citation>
    <scope>NUCLEOTIDE SEQUENCE [LARGE SCALE GENOMIC DNA]</scope>
    <source>
        <strain evidence="2 3">LaAM-08-1</strain>
    </source>
</reference>
<evidence type="ECO:0000313" key="3">
    <source>
        <dbReference type="Proteomes" id="UP000054477"/>
    </source>
</evidence>
<dbReference type="STRING" id="1095629.A0A0C9X3B2"/>
<feature type="compositionally biased region" description="Basic and acidic residues" evidence="1">
    <location>
        <begin position="133"/>
        <end position="142"/>
    </location>
</feature>
<sequence length="349" mass="39662">MTALQGCKSRSQLEVAYAILLKHLLVAQQTVSKYEAQYKNTEMPLSPISTIPELNDNFDNLDGIDNHMRSMLQRIPHHQSHLTPTAQAAVYQGHLWDMIHPTLLLPSDSQAQSQVSPSFAPFKPDTPHQSNIEGKKKVELKEASPWNERSSIVENPHNELNPIHSSDASPFKRAPPPDDDPSGGGGGGSRGGGGGIGGNGFPPVDNLMTTTMLLILEVTTTWEEVVATQEEEGAEEDPHSLETRWDRPLQLKVEQLPEWDGNHWTAIDYFWEVQQLAHLGGWIPEALGYWLWFCLKDKWQVKSWFIMLPLTYQSYMRSQYLKFLKGIKDGYLGHRWQLRMNNYYNSQIF</sequence>
<dbReference type="AlphaFoldDB" id="A0A0C9X3B2"/>
<protein>
    <submittedName>
        <fullName evidence="2">Uncharacterized protein</fullName>
    </submittedName>
</protein>
<organism evidence="2 3">
    <name type="scientific">Laccaria amethystina LaAM-08-1</name>
    <dbReference type="NCBI Taxonomy" id="1095629"/>
    <lineage>
        <taxon>Eukaryota</taxon>
        <taxon>Fungi</taxon>
        <taxon>Dikarya</taxon>
        <taxon>Basidiomycota</taxon>
        <taxon>Agaricomycotina</taxon>
        <taxon>Agaricomycetes</taxon>
        <taxon>Agaricomycetidae</taxon>
        <taxon>Agaricales</taxon>
        <taxon>Agaricineae</taxon>
        <taxon>Hydnangiaceae</taxon>
        <taxon>Laccaria</taxon>
    </lineage>
</organism>
<dbReference type="HOGENOM" id="CLU_794689_0_0_1"/>
<feature type="compositionally biased region" description="Polar residues" evidence="1">
    <location>
        <begin position="108"/>
        <end position="117"/>
    </location>
</feature>
<dbReference type="OrthoDB" id="3062456at2759"/>
<reference evidence="3" key="2">
    <citation type="submission" date="2015-01" db="EMBL/GenBank/DDBJ databases">
        <title>Evolutionary Origins and Diversification of the Mycorrhizal Mutualists.</title>
        <authorList>
            <consortium name="DOE Joint Genome Institute"/>
            <consortium name="Mycorrhizal Genomics Consortium"/>
            <person name="Kohler A."/>
            <person name="Kuo A."/>
            <person name="Nagy L.G."/>
            <person name="Floudas D."/>
            <person name="Copeland A."/>
            <person name="Barry K.W."/>
            <person name="Cichocki N."/>
            <person name="Veneault-Fourrey C."/>
            <person name="LaButti K."/>
            <person name="Lindquist E.A."/>
            <person name="Lipzen A."/>
            <person name="Lundell T."/>
            <person name="Morin E."/>
            <person name="Murat C."/>
            <person name="Riley R."/>
            <person name="Ohm R."/>
            <person name="Sun H."/>
            <person name="Tunlid A."/>
            <person name="Henrissat B."/>
            <person name="Grigoriev I.V."/>
            <person name="Hibbett D.S."/>
            <person name="Martin F."/>
        </authorList>
    </citation>
    <scope>NUCLEOTIDE SEQUENCE [LARGE SCALE GENOMIC DNA]</scope>
    <source>
        <strain evidence="3">LaAM-08-1</strain>
    </source>
</reference>
<accession>A0A0C9X3B2</accession>